<dbReference type="NCBIfam" id="TIGR01579">
    <property type="entry name" value="MiaB-like-C"/>
    <property type="match status" value="1"/>
</dbReference>
<evidence type="ECO:0000256" key="11">
    <source>
        <dbReference type="ARBA" id="ARBA00023014"/>
    </source>
</evidence>
<evidence type="ECO:0000259" key="18">
    <source>
        <dbReference type="PROSITE" id="PS51918"/>
    </source>
</evidence>
<dbReference type="PROSITE" id="PS51449">
    <property type="entry name" value="MTTASE_N"/>
    <property type="match status" value="1"/>
</dbReference>
<evidence type="ECO:0000256" key="6">
    <source>
        <dbReference type="ARBA" id="ARBA00022679"/>
    </source>
</evidence>
<dbReference type="InterPro" id="IPR006467">
    <property type="entry name" value="MiaB-like_bact"/>
</dbReference>
<dbReference type="Gene3D" id="3.80.30.20">
    <property type="entry name" value="tm_1862 like domain"/>
    <property type="match status" value="1"/>
</dbReference>
<keyword evidence="6" id="KW-0808">Transferase</keyword>
<dbReference type="PANTHER" id="PTHR11918">
    <property type="entry name" value="RADICAL SAM PROTEINS"/>
    <property type="match status" value="1"/>
</dbReference>
<dbReference type="InterPro" id="IPR005839">
    <property type="entry name" value="Methylthiotransferase"/>
</dbReference>
<dbReference type="SMART" id="SM00729">
    <property type="entry name" value="Elp3"/>
    <property type="match status" value="1"/>
</dbReference>
<evidence type="ECO:0000256" key="9">
    <source>
        <dbReference type="ARBA" id="ARBA00022723"/>
    </source>
</evidence>
<reference evidence="19" key="2">
    <citation type="journal article" date="2021" name="PeerJ">
        <title>Extensive microbial diversity within the chicken gut microbiome revealed by metagenomics and culture.</title>
        <authorList>
            <person name="Gilroy R."/>
            <person name="Ravi A."/>
            <person name="Getino M."/>
            <person name="Pursley I."/>
            <person name="Horton D.L."/>
            <person name="Alikhan N.F."/>
            <person name="Baker D."/>
            <person name="Gharbi K."/>
            <person name="Hall N."/>
            <person name="Watson M."/>
            <person name="Adriaenssens E.M."/>
            <person name="Foster-Nyarko E."/>
            <person name="Jarju S."/>
            <person name="Secka A."/>
            <person name="Antonio M."/>
            <person name="Oren A."/>
            <person name="Chaudhuri R.R."/>
            <person name="La Ragione R."/>
            <person name="Hildebrand F."/>
            <person name="Pallen M.J."/>
        </authorList>
    </citation>
    <scope>NUCLEOTIDE SEQUENCE</scope>
    <source>
        <strain evidence="19">CHK195-26880</strain>
    </source>
</reference>
<dbReference type="InterPro" id="IPR023404">
    <property type="entry name" value="rSAM_horseshoe"/>
</dbReference>
<feature type="domain" description="MTTase N-terminal" evidence="17">
    <location>
        <begin position="1"/>
        <end position="111"/>
    </location>
</feature>
<comment type="function">
    <text evidence="2">Catalyzes the methylthiolation of N6-threonylcarbamoyladenosine (t(6)A), leading to the formation of 2-methylthio-N6-threonylcarbamoyladenosine (ms(2)t(6)A) at position 37 in tRNAs that read codons beginning with adenine.</text>
</comment>
<evidence type="ECO:0000256" key="12">
    <source>
        <dbReference type="ARBA" id="ARBA00031213"/>
    </source>
</evidence>
<dbReference type="PANTHER" id="PTHR11918:SF45">
    <property type="entry name" value="THREONYLCARBAMOYLADENOSINE TRNA METHYLTHIOTRANSFERASE"/>
    <property type="match status" value="1"/>
</dbReference>
<dbReference type="PROSITE" id="PS51918">
    <property type="entry name" value="RADICAL_SAM"/>
    <property type="match status" value="1"/>
</dbReference>
<evidence type="ECO:0000256" key="8">
    <source>
        <dbReference type="ARBA" id="ARBA00022694"/>
    </source>
</evidence>
<evidence type="ECO:0000256" key="2">
    <source>
        <dbReference type="ARBA" id="ARBA00002399"/>
    </source>
</evidence>
<gene>
    <name evidence="19" type="primary">mtaB</name>
    <name evidence="19" type="ORF">IAB59_05010</name>
</gene>
<keyword evidence="4" id="KW-0004">4Fe-4S</keyword>
<reference evidence="19" key="1">
    <citation type="submission" date="2020-10" db="EMBL/GenBank/DDBJ databases">
        <authorList>
            <person name="Gilroy R."/>
        </authorList>
    </citation>
    <scope>NUCLEOTIDE SEQUENCE</scope>
    <source>
        <strain evidence="19">CHK195-26880</strain>
    </source>
</reference>
<dbReference type="GO" id="GO:0046872">
    <property type="term" value="F:metal ion binding"/>
    <property type="evidence" value="ECO:0007669"/>
    <property type="project" value="UniProtKB-KW"/>
</dbReference>
<dbReference type="PROSITE" id="PS01278">
    <property type="entry name" value="MTTASE_RADICAL"/>
    <property type="match status" value="1"/>
</dbReference>
<evidence type="ECO:0000256" key="1">
    <source>
        <dbReference type="ARBA" id="ARBA00001966"/>
    </source>
</evidence>
<evidence type="ECO:0000256" key="14">
    <source>
        <dbReference type="ARBA" id="ARBA00061574"/>
    </source>
</evidence>
<comment type="caution">
    <text evidence="19">The sequence shown here is derived from an EMBL/GenBank/DDBJ whole genome shotgun (WGS) entry which is preliminary data.</text>
</comment>
<name>A0A9D1GCM7_9FIRM</name>
<dbReference type="GO" id="GO:0051539">
    <property type="term" value="F:4 iron, 4 sulfur cluster binding"/>
    <property type="evidence" value="ECO:0007669"/>
    <property type="project" value="UniProtKB-KW"/>
</dbReference>
<sequence length="426" mass="48697">MRACVYTLGCKVNTYESEYIMLMLIEAGYEVVNNLDDVSDVYIINTCTVTNTADIKSRKIIHRIKRNNPNACIVVLGCYAEDHPDDFNDIDIYIGNKDKSKIIELLDLYFTNKEPIRRVGLDKDKFEDMFITDFKNRCRAFVKVQDGCENFCSYCIIPYVRGKCRSKDLNTVVKEVTTLVNKGFKEIVLTGIHTGHYGVDLDTSFADLLKALIKIEGLKRLRISSIEVTELNSDVLDVIKNSNIIVDHLHIPLQAGSDKVLKLMNRKYDLKYFEDKLKEIREIRPDISISTDIIVGFPSESEEDFLETIETARKFGFSKIHVFPYSDRKGTLASTMDGHIDGNIKKERARRLLQVSHELEKEYANKFIGKTLEVLFEEVKDGVSIGHTSNYLKVKVKGNIPSNTFKNVKIKSYLLDSLIGEVEEIK</sequence>
<comment type="catalytic activity">
    <reaction evidence="13">
        <text>N(6)-L-threonylcarbamoyladenosine(37) in tRNA + (sulfur carrier)-SH + AH2 + 2 S-adenosyl-L-methionine = 2-methylsulfanyl-N(6)-L-threonylcarbamoyladenosine(37) in tRNA + (sulfur carrier)-H + 5'-deoxyadenosine + L-methionine + A + S-adenosyl-L-homocysteine + 2 H(+)</text>
        <dbReference type="Rhea" id="RHEA:37075"/>
        <dbReference type="Rhea" id="RHEA-COMP:10163"/>
        <dbReference type="Rhea" id="RHEA-COMP:11092"/>
        <dbReference type="Rhea" id="RHEA-COMP:14737"/>
        <dbReference type="Rhea" id="RHEA-COMP:14739"/>
        <dbReference type="ChEBI" id="CHEBI:13193"/>
        <dbReference type="ChEBI" id="CHEBI:15378"/>
        <dbReference type="ChEBI" id="CHEBI:17319"/>
        <dbReference type="ChEBI" id="CHEBI:17499"/>
        <dbReference type="ChEBI" id="CHEBI:29917"/>
        <dbReference type="ChEBI" id="CHEBI:57844"/>
        <dbReference type="ChEBI" id="CHEBI:57856"/>
        <dbReference type="ChEBI" id="CHEBI:59789"/>
        <dbReference type="ChEBI" id="CHEBI:64428"/>
        <dbReference type="ChEBI" id="CHEBI:74418"/>
        <dbReference type="ChEBI" id="CHEBI:74420"/>
        <dbReference type="EC" id="2.8.4.5"/>
    </reaction>
</comment>
<dbReference type="Pfam" id="PF04055">
    <property type="entry name" value="Radical_SAM"/>
    <property type="match status" value="1"/>
</dbReference>
<dbReference type="PROSITE" id="PS50926">
    <property type="entry name" value="TRAM"/>
    <property type="match status" value="1"/>
</dbReference>
<evidence type="ECO:0000259" key="17">
    <source>
        <dbReference type="PROSITE" id="PS51449"/>
    </source>
</evidence>
<dbReference type="Gene3D" id="3.40.50.12160">
    <property type="entry name" value="Methylthiotransferase, N-terminal domain"/>
    <property type="match status" value="1"/>
</dbReference>
<feature type="domain" description="TRAM" evidence="16">
    <location>
        <begin position="365"/>
        <end position="426"/>
    </location>
</feature>
<feature type="domain" description="Radical SAM core" evidence="18">
    <location>
        <begin position="134"/>
        <end position="362"/>
    </location>
</feature>
<evidence type="ECO:0000256" key="4">
    <source>
        <dbReference type="ARBA" id="ARBA00022485"/>
    </source>
</evidence>
<dbReference type="SFLD" id="SFLDG01082">
    <property type="entry name" value="B12-binding_domain_containing"/>
    <property type="match status" value="1"/>
</dbReference>
<evidence type="ECO:0000313" key="19">
    <source>
        <dbReference type="EMBL" id="HIT37814.1"/>
    </source>
</evidence>
<dbReference type="InterPro" id="IPR006638">
    <property type="entry name" value="Elp3/MiaA/NifB-like_rSAM"/>
</dbReference>
<organism evidence="19 20">
    <name type="scientific">Candidatus Onthousia faecipullorum</name>
    <dbReference type="NCBI Taxonomy" id="2840887"/>
    <lineage>
        <taxon>Bacteria</taxon>
        <taxon>Bacillati</taxon>
        <taxon>Bacillota</taxon>
        <taxon>Bacilli</taxon>
        <taxon>Candidatus Onthousia</taxon>
    </lineage>
</organism>
<dbReference type="AlphaFoldDB" id="A0A9D1GCM7"/>
<evidence type="ECO:0000256" key="7">
    <source>
        <dbReference type="ARBA" id="ARBA00022691"/>
    </source>
</evidence>
<dbReference type="InterPro" id="IPR058240">
    <property type="entry name" value="rSAM_sf"/>
</dbReference>
<dbReference type="FunFam" id="3.40.50.12160:FF:000004">
    <property type="entry name" value="Threonylcarbamoyladenosine tRNA methylthiotransferase MtaB"/>
    <property type="match status" value="1"/>
</dbReference>
<dbReference type="FunFam" id="3.80.30.20:FF:000001">
    <property type="entry name" value="tRNA-2-methylthio-N(6)-dimethylallyladenosine synthase 2"/>
    <property type="match status" value="1"/>
</dbReference>
<keyword evidence="5" id="KW-0963">Cytoplasm</keyword>
<comment type="cofactor">
    <cofactor evidence="1">
        <name>[4Fe-4S] cluster</name>
        <dbReference type="ChEBI" id="CHEBI:49883"/>
    </cofactor>
</comment>
<dbReference type="CDD" id="cd01335">
    <property type="entry name" value="Radical_SAM"/>
    <property type="match status" value="1"/>
</dbReference>
<evidence type="ECO:0000256" key="10">
    <source>
        <dbReference type="ARBA" id="ARBA00023004"/>
    </source>
</evidence>
<evidence type="ECO:0000256" key="13">
    <source>
        <dbReference type="ARBA" id="ARBA00051661"/>
    </source>
</evidence>
<dbReference type="SUPFAM" id="SSF102114">
    <property type="entry name" value="Radical SAM enzymes"/>
    <property type="match status" value="1"/>
</dbReference>
<dbReference type="SFLD" id="SFLDG01061">
    <property type="entry name" value="methylthiotransferase"/>
    <property type="match status" value="1"/>
</dbReference>
<dbReference type="Proteomes" id="UP000886833">
    <property type="component" value="Unassembled WGS sequence"/>
</dbReference>
<evidence type="ECO:0000313" key="20">
    <source>
        <dbReference type="Proteomes" id="UP000886833"/>
    </source>
</evidence>
<evidence type="ECO:0000256" key="3">
    <source>
        <dbReference type="ARBA" id="ARBA00013273"/>
    </source>
</evidence>
<keyword evidence="11" id="KW-0411">Iron-sulfur</keyword>
<keyword evidence="10" id="KW-0408">Iron</keyword>
<dbReference type="InterPro" id="IPR007197">
    <property type="entry name" value="rSAM"/>
</dbReference>
<dbReference type="Pfam" id="PF00919">
    <property type="entry name" value="UPF0004"/>
    <property type="match status" value="1"/>
</dbReference>
<keyword evidence="9" id="KW-0479">Metal-binding</keyword>
<dbReference type="InterPro" id="IPR013848">
    <property type="entry name" value="Methylthiotransferase_N"/>
</dbReference>
<dbReference type="SFLD" id="SFLDS00029">
    <property type="entry name" value="Radical_SAM"/>
    <property type="match status" value="1"/>
</dbReference>
<comment type="similarity">
    <text evidence="14">Belongs to the methylthiotransferase family. MtaB subfamily.</text>
</comment>
<evidence type="ECO:0000259" key="16">
    <source>
        <dbReference type="PROSITE" id="PS50926"/>
    </source>
</evidence>
<dbReference type="InterPro" id="IPR038135">
    <property type="entry name" value="Methylthiotransferase_N_sf"/>
</dbReference>
<keyword evidence="7" id="KW-0949">S-adenosyl-L-methionine</keyword>
<evidence type="ECO:0000256" key="15">
    <source>
        <dbReference type="ARBA" id="ARBA00069898"/>
    </source>
</evidence>
<protein>
    <recommendedName>
        <fullName evidence="15">Threonylcarbamoyladenosine tRNA methylthiotransferase MtaB</fullName>
        <ecNumber evidence="3">2.8.4.5</ecNumber>
    </recommendedName>
    <alternativeName>
        <fullName evidence="12">tRNA-t(6)A37 methylthiotransferase</fullName>
    </alternativeName>
</protein>
<dbReference type="EMBL" id="DVKQ01000063">
    <property type="protein sequence ID" value="HIT37814.1"/>
    <property type="molecule type" value="Genomic_DNA"/>
</dbReference>
<accession>A0A9D1GCM7</accession>
<keyword evidence="8" id="KW-0819">tRNA processing</keyword>
<evidence type="ECO:0000256" key="5">
    <source>
        <dbReference type="ARBA" id="ARBA00022490"/>
    </source>
</evidence>
<dbReference type="NCBIfam" id="TIGR00089">
    <property type="entry name" value="MiaB/RimO family radical SAM methylthiotransferase"/>
    <property type="match status" value="1"/>
</dbReference>
<proteinExistence type="inferred from homology"/>
<dbReference type="EC" id="2.8.4.5" evidence="3"/>
<dbReference type="GO" id="GO:0035598">
    <property type="term" value="F:tRNA (N(6)-L-threonylcarbamoyladenosine(37)-C(2))-methylthiotransferase activity"/>
    <property type="evidence" value="ECO:0007669"/>
    <property type="project" value="UniProtKB-EC"/>
</dbReference>
<dbReference type="InterPro" id="IPR020612">
    <property type="entry name" value="Methylthiotransferase_CS"/>
</dbReference>
<dbReference type="InterPro" id="IPR002792">
    <property type="entry name" value="TRAM_dom"/>
</dbReference>